<comment type="caution">
    <text evidence="3">The sequence shown here is derived from an EMBL/GenBank/DDBJ whole genome shotgun (WGS) entry which is preliminary data.</text>
</comment>
<reference evidence="3 4" key="1">
    <citation type="submission" date="2022-02" db="EMBL/GenBank/DDBJ databases">
        <title>Uncovering new skin microbiome diversity through culturing and metagenomics.</title>
        <authorList>
            <person name="Conlan S."/>
            <person name="Deming C."/>
            <person name="Nisc Comparative Sequencing Program N."/>
            <person name="Segre J.A."/>
        </authorList>
    </citation>
    <scope>NUCLEOTIDE SEQUENCE [LARGE SCALE GENOMIC DNA]</scope>
    <source>
        <strain evidence="3 4">ACRQZ</strain>
    </source>
</reference>
<keyword evidence="3" id="KW-0540">Nuclease</keyword>
<evidence type="ECO:0000256" key="1">
    <source>
        <dbReference type="SAM" id="MobiDB-lite"/>
    </source>
</evidence>
<sequence>MIIDTRSLGLPDVIVEALETILAATTDTPPGAEPPSDSEVLEQVALARVVAVQRLTGYLQALAISAHAELQDSIATELGALAGPDPSPSRAAKAVAEGHRVANAEIVTATGLALHEVQRRSRLAASPREFLGALLSALTHGRTTLERATAVRDDTAALPDQAAERVLDRVLAPKHGHAPDDLSPEATLSHARFLRRLRERVVHETSRVRTAEEERTRRLEERDVWSRVDDHGVAQLGLSGHPDQVAAAKGRIDQLARAAKQGGDSRRLAQLRADIALALLTHGTTATQPGAGDVNLPETRELLPPTPSAPAPQGTGRPWAPGAGGGDLGTGAAGSAPDVDAPAGSSDPDVTPAAPDPWVHPDPGSPFADLILRDHEEQVASERRQQEELAAADSERARAAQAAAEQIARTAATLAALRAPAHVDVRVDLLTLLGLRDDPGYLDGIGPIPAETAREIALRTDSRWHRLVHDPVTGILYDRRTVSYHPTPTMRDDVVARDLTCRAPGCTRPAQVCDLDHVTPYPTGPTSPANLVALCRYHHQLKTRGHWEYRLDGEGRLHVTTRTGQRLEGGAHEHRDADPADRAAAEVRPAPGLDEWSGGEGPRGSLPGLLVPDLATWRHLDLERLRTLRARGFIVVLTLAA</sequence>
<feature type="domain" description="HNH nuclease" evidence="2">
    <location>
        <begin position="489"/>
        <end position="540"/>
    </location>
</feature>
<keyword evidence="4" id="KW-1185">Reference proteome</keyword>
<keyword evidence="3" id="KW-0255">Endonuclease</keyword>
<gene>
    <name evidence="3" type="ORF">MHL29_11610</name>
</gene>
<name>A0ABS9Q3S5_9MICO</name>
<dbReference type="InterPro" id="IPR003615">
    <property type="entry name" value="HNH_nuc"/>
</dbReference>
<dbReference type="SMART" id="SM00507">
    <property type="entry name" value="HNHc"/>
    <property type="match status" value="1"/>
</dbReference>
<evidence type="ECO:0000313" key="3">
    <source>
        <dbReference type="EMBL" id="MCG7322523.1"/>
    </source>
</evidence>
<dbReference type="CDD" id="cd00085">
    <property type="entry name" value="HNHc"/>
    <property type="match status" value="1"/>
</dbReference>
<dbReference type="GO" id="GO:0004519">
    <property type="term" value="F:endonuclease activity"/>
    <property type="evidence" value="ECO:0007669"/>
    <property type="project" value="UniProtKB-KW"/>
</dbReference>
<keyword evidence="3" id="KW-0378">Hydrolase</keyword>
<protein>
    <submittedName>
        <fullName evidence="3">HNH endonuclease</fullName>
    </submittedName>
</protein>
<dbReference type="Proteomes" id="UP001521931">
    <property type="component" value="Unassembled WGS sequence"/>
</dbReference>
<feature type="region of interest" description="Disordered" evidence="1">
    <location>
        <begin position="285"/>
        <end position="361"/>
    </location>
</feature>
<evidence type="ECO:0000259" key="2">
    <source>
        <dbReference type="SMART" id="SM00507"/>
    </source>
</evidence>
<dbReference type="RefSeq" id="WP_239264818.1">
    <property type="nucleotide sequence ID" value="NZ_JAKRCV010000037.1"/>
</dbReference>
<organism evidence="3 4">
    <name type="scientific">Arsenicicoccus bolidensis</name>
    <dbReference type="NCBI Taxonomy" id="229480"/>
    <lineage>
        <taxon>Bacteria</taxon>
        <taxon>Bacillati</taxon>
        <taxon>Actinomycetota</taxon>
        <taxon>Actinomycetes</taxon>
        <taxon>Micrococcales</taxon>
        <taxon>Intrasporangiaceae</taxon>
        <taxon>Arsenicicoccus</taxon>
    </lineage>
</organism>
<accession>A0ABS9Q3S5</accession>
<feature type="compositionally biased region" description="Basic and acidic residues" evidence="1">
    <location>
        <begin position="569"/>
        <end position="585"/>
    </location>
</feature>
<dbReference type="EMBL" id="JAKRCV010000037">
    <property type="protein sequence ID" value="MCG7322523.1"/>
    <property type="molecule type" value="Genomic_DNA"/>
</dbReference>
<feature type="region of interest" description="Disordered" evidence="1">
    <location>
        <begin position="565"/>
        <end position="604"/>
    </location>
</feature>
<proteinExistence type="predicted"/>
<feature type="compositionally biased region" description="Gly residues" evidence="1">
    <location>
        <begin position="322"/>
        <end position="332"/>
    </location>
</feature>
<evidence type="ECO:0000313" key="4">
    <source>
        <dbReference type="Proteomes" id="UP001521931"/>
    </source>
</evidence>